<gene>
    <name evidence="2" type="ORF">FHX33_004054</name>
</gene>
<evidence type="ECO:0000313" key="2">
    <source>
        <dbReference type="EMBL" id="MBB2969271.1"/>
    </source>
</evidence>
<dbReference type="RefSeq" id="WP_155829027.1">
    <property type="nucleotide sequence ID" value="NZ_JACHVP010000006.1"/>
</dbReference>
<organism evidence="2 3">
    <name type="scientific">Leifsonia aquatica</name>
    <name type="common">Corynebacterium aquaticum</name>
    <dbReference type="NCBI Taxonomy" id="144185"/>
    <lineage>
        <taxon>Bacteria</taxon>
        <taxon>Bacillati</taxon>
        <taxon>Actinomycetota</taxon>
        <taxon>Actinomycetes</taxon>
        <taxon>Micrococcales</taxon>
        <taxon>Microbacteriaceae</taxon>
        <taxon>Leifsonia</taxon>
    </lineage>
</organism>
<dbReference type="EMBL" id="JACHVP010000006">
    <property type="protein sequence ID" value="MBB2969271.1"/>
    <property type="molecule type" value="Genomic_DNA"/>
</dbReference>
<keyword evidence="1" id="KW-0732">Signal</keyword>
<sequence length="250" mass="26063">MRNPWAKLLVVVAASGLIGTTALPAYATTADEAATVSRARIAVQTLLGGGAATPAATRDDVAIAEDTTKLDSTLEPTVSPTVQRLAQTLMAAVAQGRLTGYTPNHIPEIANLADGRVVRGCGIDYRVLQTIQVALATFNSVGVSDINRRCTGQIEGAGSASSHYADGGGHAVDFYLLNGRPLTGGDPESVKLIRALDSVMPADTNLGQVGCRASIAVSNFIPFDDTCDHLHIDFRQAKGTTLRVSEFASS</sequence>
<feature type="signal peptide" evidence="1">
    <location>
        <begin position="1"/>
        <end position="27"/>
    </location>
</feature>
<dbReference type="AlphaFoldDB" id="A0A7W4V160"/>
<comment type="caution">
    <text evidence="2">The sequence shown here is derived from an EMBL/GenBank/DDBJ whole genome shotgun (WGS) entry which is preliminary data.</text>
</comment>
<name>A0A7W4V160_LEIAQ</name>
<feature type="chain" id="PRO_5030591339" description="Extensin family protein" evidence="1">
    <location>
        <begin position="28"/>
        <end position="250"/>
    </location>
</feature>
<proteinExistence type="predicted"/>
<protein>
    <recommendedName>
        <fullName evidence="4">Extensin family protein</fullName>
    </recommendedName>
</protein>
<reference evidence="2 3" key="1">
    <citation type="submission" date="2020-08" db="EMBL/GenBank/DDBJ databases">
        <title>Sequencing the genomes of 1000 actinobacteria strains.</title>
        <authorList>
            <person name="Klenk H.-P."/>
        </authorList>
    </citation>
    <scope>NUCLEOTIDE SEQUENCE [LARGE SCALE GENOMIC DNA]</scope>
    <source>
        <strain evidence="2 3">DSM 20146</strain>
    </source>
</reference>
<evidence type="ECO:0000256" key="1">
    <source>
        <dbReference type="SAM" id="SignalP"/>
    </source>
</evidence>
<evidence type="ECO:0000313" key="3">
    <source>
        <dbReference type="Proteomes" id="UP000538196"/>
    </source>
</evidence>
<evidence type="ECO:0008006" key="4">
    <source>
        <dbReference type="Google" id="ProtNLM"/>
    </source>
</evidence>
<dbReference type="Proteomes" id="UP000538196">
    <property type="component" value="Unassembled WGS sequence"/>
</dbReference>
<keyword evidence="3" id="KW-1185">Reference proteome</keyword>
<accession>A0A7W4V160</accession>